<keyword evidence="1" id="KW-0808">Transferase</keyword>
<dbReference type="Proteomes" id="UP000018198">
    <property type="component" value="Unassembled WGS sequence"/>
</dbReference>
<accession>T2J7M8</accession>
<reference evidence="1 2" key="1">
    <citation type="submission" date="2013-01" db="EMBL/GenBank/DDBJ databases">
        <authorList>
            <person name="Bench S."/>
        </authorList>
    </citation>
    <scope>NUCLEOTIDE SEQUENCE [LARGE SCALE GENOMIC DNA]</scope>
    <source>
        <strain evidence="1 2">WH 0401</strain>
    </source>
</reference>
<gene>
    <name evidence="1" type="ORF">CWATWH0401_260</name>
</gene>
<keyword evidence="1" id="KW-0418">Kinase</keyword>
<name>T2J7M8_CROWT</name>
<reference evidence="1 2" key="2">
    <citation type="submission" date="2013-09" db="EMBL/GenBank/DDBJ databases">
        <title>Whole genome comparison of six Crocosphaera watsonii strains with differing phenotypes.</title>
        <authorList>
            <person name="Bench S.R."/>
            <person name="Heller P."/>
            <person name="Frank I."/>
            <person name="Arciniega M."/>
            <person name="Shilova I.N."/>
            <person name="Zehr J.P."/>
        </authorList>
    </citation>
    <scope>NUCLEOTIDE SEQUENCE [LARGE SCALE GENOMIC DNA]</scope>
    <source>
        <strain evidence="1 2">WH 0401</strain>
    </source>
</reference>
<dbReference type="GO" id="GO:0016301">
    <property type="term" value="F:kinase activity"/>
    <property type="evidence" value="ECO:0007669"/>
    <property type="project" value="UniProtKB-KW"/>
</dbReference>
<comment type="caution">
    <text evidence="1">The sequence shown here is derived from an EMBL/GenBank/DDBJ whole genome shotgun (WGS) entry which is preliminary data.</text>
</comment>
<evidence type="ECO:0000313" key="2">
    <source>
        <dbReference type="Proteomes" id="UP000018198"/>
    </source>
</evidence>
<sequence>MIAIAFRFKTTIPSGARTPISSHPVTKLRSLTNKPSLSFAGIVPFVMPNTINQKTHNFSPNCLHLLA</sequence>
<organism evidence="1 2">
    <name type="scientific">Crocosphaera watsonii WH 0401</name>
    <dbReference type="NCBI Taxonomy" id="555881"/>
    <lineage>
        <taxon>Bacteria</taxon>
        <taxon>Bacillati</taxon>
        <taxon>Cyanobacteriota</taxon>
        <taxon>Cyanophyceae</taxon>
        <taxon>Oscillatoriophycideae</taxon>
        <taxon>Chroococcales</taxon>
        <taxon>Aphanothecaceae</taxon>
        <taxon>Crocosphaera</taxon>
    </lineage>
</organism>
<evidence type="ECO:0000313" key="1">
    <source>
        <dbReference type="EMBL" id="CCQ61858.1"/>
    </source>
</evidence>
<dbReference type="AlphaFoldDB" id="T2J7M8"/>
<protein>
    <submittedName>
        <fullName evidence="1">Ribose-phosphate pyrophosphokinase</fullName>
        <ecNumber evidence="1">2.7.6.1</ecNumber>
    </submittedName>
</protein>
<dbReference type="GO" id="GO:0004749">
    <property type="term" value="F:ribose phosphate diphosphokinase activity"/>
    <property type="evidence" value="ECO:0007669"/>
    <property type="project" value="UniProtKB-EC"/>
</dbReference>
<dbReference type="EMBL" id="CAQM01000409">
    <property type="protein sequence ID" value="CCQ61858.1"/>
    <property type="molecule type" value="Genomic_DNA"/>
</dbReference>
<dbReference type="EC" id="2.7.6.1" evidence="1"/>
<proteinExistence type="predicted"/>